<organism evidence="1 2">
    <name type="scientific">Burkholderia gladioli (strain BSR3)</name>
    <dbReference type="NCBI Taxonomy" id="999541"/>
    <lineage>
        <taxon>Bacteria</taxon>
        <taxon>Pseudomonadati</taxon>
        <taxon>Pseudomonadota</taxon>
        <taxon>Betaproteobacteria</taxon>
        <taxon>Burkholderiales</taxon>
        <taxon>Burkholderiaceae</taxon>
        <taxon>Burkholderia</taxon>
    </lineage>
</organism>
<dbReference type="Proteomes" id="UP000008316">
    <property type="component" value="Chromosome 2"/>
</dbReference>
<dbReference type="Pfam" id="PF02585">
    <property type="entry name" value="PIG-L"/>
    <property type="match status" value="1"/>
</dbReference>
<dbReference type="InterPro" id="IPR003737">
    <property type="entry name" value="GlcNAc_PI_deacetylase-related"/>
</dbReference>
<dbReference type="InterPro" id="IPR024078">
    <property type="entry name" value="LmbE-like_dom_sf"/>
</dbReference>
<dbReference type="STRING" id="999541.bgla_2g20090"/>
<dbReference type="EMBL" id="CP002600">
    <property type="protein sequence ID" value="AEA64444.1"/>
    <property type="molecule type" value="Genomic_DNA"/>
</dbReference>
<accession>F2LMK1</accession>
<dbReference type="HOGENOM" id="CLU_082131_2_0_4"/>
<dbReference type="AlphaFoldDB" id="F2LMK1"/>
<keyword evidence="2" id="KW-1185">Reference proteome</keyword>
<name>F2LMK1_BURGS</name>
<sequence length="283" mass="30752">MRRAGQAVADARLERAERPERVVARMRARVRGAGAEGGTARLPDTTRDAQAPLFVVSPHLDDAVFGCAALLAARPGAVVCTVFAGAPAAPQQRDWDRAAGFADSTAAMDERRREDERALAWCAARGVYLDFLDAQYGASPTVSTLARALAAQLARYPGAVPLLPLGLRHPDHERVARAWLALLRAGRIGACLVYEEAIHRAVPEQTARRLHELEQAGLEVTPLDGDWCPAREARRARGMKRRAVAAYASQLRAFGAGPLADLDGPERYWRVERADAPARSRRA</sequence>
<evidence type="ECO:0008006" key="3">
    <source>
        <dbReference type="Google" id="ProtNLM"/>
    </source>
</evidence>
<gene>
    <name evidence="1" type="ordered locus">bgla_2g20090</name>
</gene>
<evidence type="ECO:0000313" key="1">
    <source>
        <dbReference type="EMBL" id="AEA64444.1"/>
    </source>
</evidence>
<dbReference type="KEGG" id="bgd:bgla_2g20090"/>
<dbReference type="Gene3D" id="3.40.50.10320">
    <property type="entry name" value="LmbE-like"/>
    <property type="match status" value="1"/>
</dbReference>
<dbReference type="SUPFAM" id="SSF102588">
    <property type="entry name" value="LmbE-like"/>
    <property type="match status" value="1"/>
</dbReference>
<proteinExistence type="predicted"/>
<dbReference type="RefSeq" id="WP_013690771.1">
    <property type="nucleotide sequence ID" value="NC_015376.1"/>
</dbReference>
<dbReference type="eggNOG" id="COG2120">
    <property type="taxonomic scope" value="Bacteria"/>
</dbReference>
<reference evidence="1 2" key="1">
    <citation type="journal article" date="2011" name="J. Bacteriol.">
        <title>Complete genome sequence of Burkholderia gladioli BSR3.</title>
        <authorList>
            <person name="Seo Y.S."/>
            <person name="Lim J."/>
            <person name="Choi B.S."/>
            <person name="Kim H."/>
            <person name="Goo E."/>
            <person name="Lee B."/>
            <person name="Lim J.S."/>
            <person name="Choi I.Y."/>
            <person name="Moon J.S."/>
            <person name="Kim J."/>
            <person name="Hwang I."/>
        </authorList>
    </citation>
    <scope>NUCLEOTIDE SEQUENCE [LARGE SCALE GENOMIC DNA]</scope>
    <source>
        <strain evidence="1 2">BSR3</strain>
    </source>
</reference>
<evidence type="ECO:0000313" key="2">
    <source>
        <dbReference type="Proteomes" id="UP000008316"/>
    </source>
</evidence>
<protein>
    <recommendedName>
        <fullName evidence="3">PIG-L family deacetylase</fullName>
    </recommendedName>
</protein>